<name>A0A7C5R0Y3_9PROT</name>
<dbReference type="AlphaFoldDB" id="A0A7C5R0Y3"/>
<reference evidence="1" key="1">
    <citation type="journal article" date="2020" name="mSystems">
        <title>Genome- and Community-Level Interaction Insights into Carbon Utilization and Element Cycling Functions of Hydrothermarchaeota in Hydrothermal Sediment.</title>
        <authorList>
            <person name="Zhou Z."/>
            <person name="Liu Y."/>
            <person name="Xu W."/>
            <person name="Pan J."/>
            <person name="Luo Z.H."/>
            <person name="Li M."/>
        </authorList>
    </citation>
    <scope>NUCLEOTIDE SEQUENCE [LARGE SCALE GENOMIC DNA]</scope>
    <source>
        <strain evidence="1">HyVt-485</strain>
    </source>
</reference>
<gene>
    <name evidence="1" type="ORF">ENJ42_06800</name>
</gene>
<protein>
    <submittedName>
        <fullName evidence="1">Uncharacterized protein</fullName>
    </submittedName>
</protein>
<comment type="caution">
    <text evidence="1">The sequence shown here is derived from an EMBL/GenBank/DDBJ whole genome shotgun (WGS) entry which is preliminary data.</text>
</comment>
<sequence>MSQKPIQDKPQAQKNRRLGALGAKMVQYGLEAVSDMMSFAGIWLIFLGVLISRGQIDLTPFKPRIEGVVTKAFDGETADIAKYQAKWLQDDQQIRVIVEDVKIAGKQNSVQKIERISANFEIFPNLWDMPDISQIEFEGGELTLERLKTGAIQFGLGRPSTYKVLVGDLAKVLKSDTSRSLDMFEALKSIDIDGGRINLIDNITGTHLTLKAVRGRIHIGENQIELVLRGDNLANSVVSPFAMDIRLKDSGQQIEGVFQINNLNPMTV</sequence>
<dbReference type="EMBL" id="DRMJ01000353">
    <property type="protein sequence ID" value="HHL43304.1"/>
    <property type="molecule type" value="Genomic_DNA"/>
</dbReference>
<dbReference type="Proteomes" id="UP000885830">
    <property type="component" value="Unassembled WGS sequence"/>
</dbReference>
<proteinExistence type="predicted"/>
<feature type="non-terminal residue" evidence="1">
    <location>
        <position position="268"/>
    </location>
</feature>
<evidence type="ECO:0000313" key="1">
    <source>
        <dbReference type="EMBL" id="HHL43304.1"/>
    </source>
</evidence>
<accession>A0A7C5R0Y3</accession>
<organism evidence="1">
    <name type="scientific">Hellea balneolensis</name>
    <dbReference type="NCBI Taxonomy" id="287478"/>
    <lineage>
        <taxon>Bacteria</taxon>
        <taxon>Pseudomonadati</taxon>
        <taxon>Pseudomonadota</taxon>
        <taxon>Alphaproteobacteria</taxon>
        <taxon>Maricaulales</taxon>
        <taxon>Robiginitomaculaceae</taxon>
        <taxon>Hellea</taxon>
    </lineage>
</organism>